<feature type="transmembrane region" description="Helical" evidence="1">
    <location>
        <begin position="12"/>
        <end position="37"/>
    </location>
</feature>
<dbReference type="Proteomes" id="UP000005953">
    <property type="component" value="Unassembled WGS sequence"/>
</dbReference>
<name>A4BJX3_9GAMM</name>
<evidence type="ECO:0000313" key="2">
    <source>
        <dbReference type="EMBL" id="EAR07574.1"/>
    </source>
</evidence>
<comment type="caution">
    <text evidence="2">The sequence shown here is derived from an EMBL/GenBank/DDBJ whole genome shotgun (WGS) entry which is preliminary data.</text>
</comment>
<feature type="transmembrane region" description="Helical" evidence="1">
    <location>
        <begin position="43"/>
        <end position="63"/>
    </location>
</feature>
<keyword evidence="3" id="KW-1185">Reference proteome</keyword>
<dbReference type="PROSITE" id="PS51257">
    <property type="entry name" value="PROKAR_LIPOPROTEIN"/>
    <property type="match status" value="1"/>
</dbReference>
<evidence type="ECO:0000313" key="3">
    <source>
        <dbReference type="Proteomes" id="UP000005953"/>
    </source>
</evidence>
<organism evidence="2 3">
    <name type="scientific">Reinekea blandensis MED297</name>
    <dbReference type="NCBI Taxonomy" id="314283"/>
    <lineage>
        <taxon>Bacteria</taxon>
        <taxon>Pseudomonadati</taxon>
        <taxon>Pseudomonadota</taxon>
        <taxon>Gammaproteobacteria</taxon>
        <taxon>Oceanospirillales</taxon>
        <taxon>Saccharospirillaceae</taxon>
        <taxon>Reinekea</taxon>
    </lineage>
</organism>
<evidence type="ECO:0008006" key="4">
    <source>
        <dbReference type="Google" id="ProtNLM"/>
    </source>
</evidence>
<keyword evidence="1" id="KW-1133">Transmembrane helix</keyword>
<dbReference type="AlphaFoldDB" id="A4BJX3"/>
<dbReference type="EMBL" id="AAOE01000038">
    <property type="protein sequence ID" value="EAR07574.1"/>
    <property type="molecule type" value="Genomic_DNA"/>
</dbReference>
<reference evidence="2 3" key="1">
    <citation type="submission" date="2006-02" db="EMBL/GenBank/DDBJ databases">
        <authorList>
            <person name="Pinhassi J."/>
            <person name="Pedros-Alio C."/>
            <person name="Ferriera S."/>
            <person name="Johnson J."/>
            <person name="Kravitz S."/>
            <person name="Halpern A."/>
            <person name="Remington K."/>
            <person name="Beeson K."/>
            <person name="Tran B."/>
            <person name="Rogers Y.-H."/>
            <person name="Friedman R."/>
            <person name="Venter J.C."/>
        </authorList>
    </citation>
    <scope>NUCLEOTIDE SEQUENCE [LARGE SCALE GENOMIC DNA]</scope>
    <source>
        <strain evidence="2 3">MED297</strain>
    </source>
</reference>
<keyword evidence="1" id="KW-0472">Membrane</keyword>
<protein>
    <recommendedName>
        <fullName evidence="4">Type IV secretory pathway, VirB3-like protein</fullName>
    </recommendedName>
</protein>
<evidence type="ECO:0000256" key="1">
    <source>
        <dbReference type="SAM" id="Phobius"/>
    </source>
</evidence>
<accession>A4BJX3</accession>
<keyword evidence="1" id="KW-0812">Transmembrane</keyword>
<dbReference type="STRING" id="314283.MED297_00095"/>
<gene>
    <name evidence="2" type="ORF">MED297_00095</name>
</gene>
<sequence>MYSFNQRFRPPQWFGLPAYTLFGCIALVLALVFVVYLMVIAGLWGVLAAPMLAFPFWLIRYGLKIDKIYFIQYAMSQGRQDQNTRTLGFKE</sequence>
<dbReference type="HOGENOM" id="CLU_2424795_0_0_6"/>
<proteinExistence type="predicted"/>